<proteinExistence type="inferred from homology"/>
<dbReference type="GO" id="GO:0005737">
    <property type="term" value="C:cytoplasm"/>
    <property type="evidence" value="ECO:0007669"/>
    <property type="project" value="TreeGrafter"/>
</dbReference>
<evidence type="ECO:0000256" key="9">
    <source>
        <dbReference type="HAMAP-Rule" id="MF_00097"/>
    </source>
</evidence>
<dbReference type="Proteomes" id="UP000823889">
    <property type="component" value="Unassembled WGS sequence"/>
</dbReference>
<feature type="domain" description="Thiamine phosphate synthase/TenI" evidence="12">
    <location>
        <begin position="11"/>
        <end position="198"/>
    </location>
</feature>
<evidence type="ECO:0000256" key="3">
    <source>
        <dbReference type="ARBA" id="ARBA00022723"/>
    </source>
</evidence>
<dbReference type="NCBIfam" id="TIGR00693">
    <property type="entry name" value="thiE"/>
    <property type="match status" value="1"/>
</dbReference>
<feature type="binding site" evidence="9">
    <location>
        <begin position="138"/>
        <end position="140"/>
    </location>
    <ligand>
        <name>2-[(2R,5Z)-2-carboxy-4-methylthiazol-5(2H)-ylidene]ethyl phosphate</name>
        <dbReference type="ChEBI" id="CHEBI:62899"/>
    </ligand>
</feature>
<dbReference type="PANTHER" id="PTHR20857">
    <property type="entry name" value="THIAMINE-PHOSPHATE PYROPHOSPHORYLASE"/>
    <property type="match status" value="1"/>
</dbReference>
<gene>
    <name evidence="9 13" type="primary">thiE</name>
    <name evidence="13" type="ORF">H9906_03805</name>
</gene>
<dbReference type="InterPro" id="IPR034291">
    <property type="entry name" value="TMP_synthase"/>
</dbReference>
<evidence type="ECO:0000256" key="10">
    <source>
        <dbReference type="RuleBase" id="RU003826"/>
    </source>
</evidence>
<organism evidence="13 14">
    <name type="scientific">Candidatus Paenalcaligenes intestinipullorum</name>
    <dbReference type="NCBI Taxonomy" id="2838718"/>
    <lineage>
        <taxon>Bacteria</taxon>
        <taxon>Pseudomonadati</taxon>
        <taxon>Pseudomonadota</taxon>
        <taxon>Betaproteobacteria</taxon>
        <taxon>Burkholderiales</taxon>
        <taxon>Alcaligenaceae</taxon>
        <taxon>Paenalcaligenes</taxon>
    </lineage>
</organism>
<dbReference type="InterPro" id="IPR013785">
    <property type="entry name" value="Aldolase_TIM"/>
</dbReference>
<keyword evidence="5 9" id="KW-0784">Thiamine biosynthesis</keyword>
<comment type="catalytic activity">
    <reaction evidence="8 9 10">
        <text>2-[(2R,5Z)-2-carboxy-4-methylthiazol-5(2H)-ylidene]ethyl phosphate + 4-amino-2-methyl-5-(diphosphooxymethyl)pyrimidine + 2 H(+) = thiamine phosphate + CO2 + diphosphate</text>
        <dbReference type="Rhea" id="RHEA:47844"/>
        <dbReference type="ChEBI" id="CHEBI:15378"/>
        <dbReference type="ChEBI" id="CHEBI:16526"/>
        <dbReference type="ChEBI" id="CHEBI:33019"/>
        <dbReference type="ChEBI" id="CHEBI:37575"/>
        <dbReference type="ChEBI" id="CHEBI:57841"/>
        <dbReference type="ChEBI" id="CHEBI:62899"/>
        <dbReference type="EC" id="2.5.1.3"/>
    </reaction>
</comment>
<comment type="catalytic activity">
    <reaction evidence="7 9 10">
        <text>2-(2-carboxy-4-methylthiazol-5-yl)ethyl phosphate + 4-amino-2-methyl-5-(diphosphooxymethyl)pyrimidine + 2 H(+) = thiamine phosphate + CO2 + diphosphate</text>
        <dbReference type="Rhea" id="RHEA:47848"/>
        <dbReference type="ChEBI" id="CHEBI:15378"/>
        <dbReference type="ChEBI" id="CHEBI:16526"/>
        <dbReference type="ChEBI" id="CHEBI:33019"/>
        <dbReference type="ChEBI" id="CHEBI:37575"/>
        <dbReference type="ChEBI" id="CHEBI:57841"/>
        <dbReference type="ChEBI" id="CHEBI:62890"/>
        <dbReference type="EC" id="2.5.1.3"/>
    </reaction>
</comment>
<dbReference type="PANTHER" id="PTHR20857:SF15">
    <property type="entry name" value="THIAMINE-PHOSPHATE SYNTHASE"/>
    <property type="match status" value="1"/>
</dbReference>
<comment type="caution">
    <text evidence="9">Lacks conserved residue(s) required for the propagation of feature annotation.</text>
</comment>
<reference evidence="13" key="1">
    <citation type="journal article" date="2021" name="PeerJ">
        <title>Extensive microbial diversity within the chicken gut microbiome revealed by metagenomics and culture.</title>
        <authorList>
            <person name="Gilroy R."/>
            <person name="Ravi A."/>
            <person name="Getino M."/>
            <person name="Pursley I."/>
            <person name="Horton D.L."/>
            <person name="Alikhan N.F."/>
            <person name="Baker D."/>
            <person name="Gharbi K."/>
            <person name="Hall N."/>
            <person name="Watson M."/>
            <person name="Adriaenssens E.M."/>
            <person name="Foster-Nyarko E."/>
            <person name="Jarju S."/>
            <person name="Secka A."/>
            <person name="Antonio M."/>
            <person name="Oren A."/>
            <person name="Chaudhuri R.R."/>
            <person name="La Ragione R."/>
            <person name="Hildebrand F."/>
            <person name="Pallen M.J."/>
        </authorList>
    </citation>
    <scope>NUCLEOTIDE SEQUENCE</scope>
    <source>
        <strain evidence="13">9264</strain>
    </source>
</reference>
<protein>
    <recommendedName>
        <fullName evidence="9">Thiamine-phosphate synthase</fullName>
        <shortName evidence="9">TP synthase</shortName>
        <shortName evidence="9">TPS</shortName>
        <ecNumber evidence="9">2.5.1.3</ecNumber>
    </recommendedName>
    <alternativeName>
        <fullName evidence="9">Thiamine-phosphate pyrophosphorylase</fullName>
        <shortName evidence="9">TMP pyrophosphorylase</shortName>
        <shortName evidence="9">TMP-PPase</shortName>
    </alternativeName>
</protein>
<dbReference type="InterPro" id="IPR022998">
    <property type="entry name" value="ThiamineP_synth_TenI"/>
</dbReference>
<dbReference type="InterPro" id="IPR036206">
    <property type="entry name" value="ThiamineP_synth_sf"/>
</dbReference>
<dbReference type="EMBL" id="DWUQ01000078">
    <property type="protein sequence ID" value="HJD44136.1"/>
    <property type="molecule type" value="Genomic_DNA"/>
</dbReference>
<evidence type="ECO:0000256" key="4">
    <source>
        <dbReference type="ARBA" id="ARBA00022842"/>
    </source>
</evidence>
<dbReference type="EC" id="2.5.1.3" evidence="9"/>
<comment type="catalytic activity">
    <reaction evidence="6 9 10">
        <text>4-methyl-5-(2-phosphooxyethyl)-thiazole + 4-amino-2-methyl-5-(diphosphooxymethyl)pyrimidine + H(+) = thiamine phosphate + diphosphate</text>
        <dbReference type="Rhea" id="RHEA:22328"/>
        <dbReference type="ChEBI" id="CHEBI:15378"/>
        <dbReference type="ChEBI" id="CHEBI:33019"/>
        <dbReference type="ChEBI" id="CHEBI:37575"/>
        <dbReference type="ChEBI" id="CHEBI:57841"/>
        <dbReference type="ChEBI" id="CHEBI:58296"/>
        <dbReference type="EC" id="2.5.1.3"/>
    </reaction>
</comment>
<reference evidence="13" key="2">
    <citation type="submission" date="2021-04" db="EMBL/GenBank/DDBJ databases">
        <authorList>
            <person name="Gilroy R."/>
        </authorList>
    </citation>
    <scope>NUCLEOTIDE SEQUENCE</scope>
    <source>
        <strain evidence="13">9264</strain>
    </source>
</reference>
<comment type="similarity">
    <text evidence="9 10">Belongs to the thiamine-phosphate synthase family.</text>
</comment>
<dbReference type="GO" id="GO:0004789">
    <property type="term" value="F:thiamine-phosphate diphosphorylase activity"/>
    <property type="evidence" value="ECO:0007669"/>
    <property type="project" value="UniProtKB-UniRule"/>
</dbReference>
<feature type="binding site" evidence="9">
    <location>
        <position position="141"/>
    </location>
    <ligand>
        <name>4-amino-2-methyl-5-(diphosphooxymethyl)pyrimidine</name>
        <dbReference type="ChEBI" id="CHEBI:57841"/>
    </ligand>
</feature>
<comment type="function">
    <text evidence="9">Condenses 4-methyl-5-(beta-hydroxyethyl)thiazole monophosphate (THZ-P) and 2-methyl-4-amino-5-hydroxymethyl pyrimidine pyrophosphate (HMP-PP) to form thiamine monophosphate (TMP).</text>
</comment>
<feature type="binding site" evidence="9">
    <location>
        <position position="111"/>
    </location>
    <ligand>
        <name>4-amino-2-methyl-5-(diphosphooxymethyl)pyrimidine</name>
        <dbReference type="ChEBI" id="CHEBI:57841"/>
    </ligand>
</feature>
<dbReference type="SUPFAM" id="SSF51391">
    <property type="entry name" value="Thiamin phosphate synthase"/>
    <property type="match status" value="1"/>
</dbReference>
<evidence type="ECO:0000256" key="7">
    <source>
        <dbReference type="ARBA" id="ARBA00047851"/>
    </source>
</evidence>
<keyword evidence="3 9" id="KW-0479">Metal-binding</keyword>
<feature type="binding site" evidence="9">
    <location>
        <position position="176"/>
    </location>
    <ligand>
        <name>2-[(2R,5Z)-2-carboxy-4-methylthiazol-5(2H)-ylidene]ethyl phosphate</name>
        <dbReference type="ChEBI" id="CHEBI:62899"/>
    </ligand>
</feature>
<feature type="binding site" evidence="9">
    <location>
        <begin position="40"/>
        <end position="44"/>
    </location>
    <ligand>
        <name>4-amino-2-methyl-5-(diphosphooxymethyl)pyrimidine</name>
        <dbReference type="ChEBI" id="CHEBI:57841"/>
    </ligand>
</feature>
<evidence type="ECO:0000259" key="12">
    <source>
        <dbReference type="Pfam" id="PF02581"/>
    </source>
</evidence>
<evidence type="ECO:0000256" key="8">
    <source>
        <dbReference type="ARBA" id="ARBA00047883"/>
    </source>
</evidence>
<feature type="binding site" evidence="9">
    <location>
        <position position="73"/>
    </location>
    <ligand>
        <name>Mg(2+)</name>
        <dbReference type="ChEBI" id="CHEBI:18420"/>
    </ligand>
</feature>
<dbReference type="Pfam" id="PF02581">
    <property type="entry name" value="TMP-TENI"/>
    <property type="match status" value="1"/>
</dbReference>
<evidence type="ECO:0000313" key="13">
    <source>
        <dbReference type="EMBL" id="HJD44136.1"/>
    </source>
</evidence>
<evidence type="ECO:0000313" key="14">
    <source>
        <dbReference type="Proteomes" id="UP000823889"/>
    </source>
</evidence>
<dbReference type="GO" id="GO:0009229">
    <property type="term" value="P:thiamine diphosphate biosynthetic process"/>
    <property type="evidence" value="ECO:0007669"/>
    <property type="project" value="UniProtKB-UniRule"/>
</dbReference>
<dbReference type="GO" id="GO:0000287">
    <property type="term" value="F:magnesium ion binding"/>
    <property type="evidence" value="ECO:0007669"/>
    <property type="project" value="UniProtKB-UniRule"/>
</dbReference>
<comment type="pathway">
    <text evidence="1 9 11">Cofactor biosynthesis; thiamine diphosphate biosynthesis; thiamine phosphate from 4-amino-2-methyl-5-diphosphomethylpyrimidine and 4-methyl-5-(2-phosphoethyl)-thiazole: step 1/1.</text>
</comment>
<dbReference type="HAMAP" id="MF_00097">
    <property type="entry name" value="TMP_synthase"/>
    <property type="match status" value="1"/>
</dbReference>
<name>A0A9D2RKN1_9BURK</name>
<accession>A0A9D2RKN1</accession>
<evidence type="ECO:0000256" key="6">
    <source>
        <dbReference type="ARBA" id="ARBA00047334"/>
    </source>
</evidence>
<dbReference type="Gene3D" id="3.20.20.70">
    <property type="entry name" value="Aldolase class I"/>
    <property type="match status" value="1"/>
</dbReference>
<feature type="binding site" evidence="9">
    <location>
        <position position="72"/>
    </location>
    <ligand>
        <name>4-amino-2-methyl-5-(diphosphooxymethyl)pyrimidine</name>
        <dbReference type="ChEBI" id="CHEBI:57841"/>
    </ligand>
</feature>
<keyword evidence="2 9" id="KW-0808">Transferase</keyword>
<dbReference type="CDD" id="cd00564">
    <property type="entry name" value="TMP_TenI"/>
    <property type="match status" value="1"/>
</dbReference>
<evidence type="ECO:0000256" key="11">
    <source>
        <dbReference type="RuleBase" id="RU004253"/>
    </source>
</evidence>
<comment type="caution">
    <text evidence="13">The sequence shown here is derived from an EMBL/GenBank/DDBJ whole genome shotgun (WGS) entry which is preliminary data.</text>
</comment>
<dbReference type="AlphaFoldDB" id="A0A9D2RKN1"/>
<dbReference type="GO" id="GO:0009228">
    <property type="term" value="P:thiamine biosynthetic process"/>
    <property type="evidence" value="ECO:0007669"/>
    <property type="project" value="UniProtKB-KW"/>
</dbReference>
<sequence>MTLPTRLPRGLYGITPEWDDTSRLLQAIRDAHRGGLAVLQWRRKRIDPSLAETQRDAVQTLCQSLSLPFIINDDWPLALRSGADGVHLGREDGVLREARQQLGALRLLGASCYDSLALAERALSQEVDYVAFGAMYPSHSKPNAPRAQLATLTQAKALCAEHATPKGRAAVVAIGGITLDNAAPLIAAGADSLAVINGLFEADDVYACARAFTQLFTDLSQ</sequence>
<keyword evidence="4 9" id="KW-0460">Magnesium</keyword>
<feature type="binding site" evidence="9">
    <location>
        <position position="92"/>
    </location>
    <ligand>
        <name>Mg(2+)</name>
        <dbReference type="ChEBI" id="CHEBI:18420"/>
    </ligand>
</feature>
<evidence type="ECO:0000256" key="2">
    <source>
        <dbReference type="ARBA" id="ARBA00022679"/>
    </source>
</evidence>
<evidence type="ECO:0000256" key="5">
    <source>
        <dbReference type="ARBA" id="ARBA00022977"/>
    </source>
</evidence>
<comment type="cofactor">
    <cofactor evidence="9">
        <name>Mg(2+)</name>
        <dbReference type="ChEBI" id="CHEBI:18420"/>
    </cofactor>
    <text evidence="9">Binds 1 Mg(2+) ion per subunit.</text>
</comment>
<evidence type="ECO:0000256" key="1">
    <source>
        <dbReference type="ARBA" id="ARBA00005165"/>
    </source>
</evidence>